<reference evidence="2 3" key="1">
    <citation type="submission" date="2016-11" db="EMBL/GenBank/DDBJ databases">
        <title>The macronuclear genome of Stentor coeruleus: a giant cell with tiny introns.</title>
        <authorList>
            <person name="Slabodnick M."/>
            <person name="Ruby J.G."/>
            <person name="Reiff S.B."/>
            <person name="Swart E.C."/>
            <person name="Gosai S."/>
            <person name="Prabakaran S."/>
            <person name="Witkowska E."/>
            <person name="Larue G.E."/>
            <person name="Fisher S."/>
            <person name="Freeman R.M."/>
            <person name="Gunawardena J."/>
            <person name="Chu W."/>
            <person name="Stover N.A."/>
            <person name="Gregory B.D."/>
            <person name="Nowacki M."/>
            <person name="Derisi J."/>
            <person name="Roy S.W."/>
            <person name="Marshall W.F."/>
            <person name="Sood P."/>
        </authorList>
    </citation>
    <scope>NUCLEOTIDE SEQUENCE [LARGE SCALE GENOMIC DNA]</scope>
    <source>
        <strain evidence="2">WM001</strain>
    </source>
</reference>
<keyword evidence="1" id="KW-0812">Transmembrane</keyword>
<keyword evidence="1" id="KW-0472">Membrane</keyword>
<dbReference type="AlphaFoldDB" id="A0A1R2D4G4"/>
<name>A0A1R2D4G4_9CILI</name>
<protein>
    <submittedName>
        <fullName evidence="2">Uncharacterized protein</fullName>
    </submittedName>
</protein>
<accession>A0A1R2D4G4</accession>
<evidence type="ECO:0000256" key="1">
    <source>
        <dbReference type="SAM" id="Phobius"/>
    </source>
</evidence>
<dbReference type="OrthoDB" id="2417544at2759"/>
<comment type="caution">
    <text evidence="2">The sequence shown here is derived from an EMBL/GenBank/DDBJ whole genome shotgun (WGS) entry which is preliminary data.</text>
</comment>
<sequence>MESSPDYSSPINFIIGPCQSEICDLYYPSNKLSFSQHPSEQVMSKAIYYKNDCILPCIDSSYENANQLEALIIYLQEIPKANNLRLILVFDEAFIKTSRSSQFYNYCNEIIQILGLTPDCACGIHIIATNSSPKFINGLPQILKCCFPNEHNFLIEGIKNRTIKISSFDKNMYQDNINSIFNMMGTTPLCGQNFKLSLKSKISELSEKSIYNCKSSDMIFLSDLPSNLNSYVEARTFESDKILIIDRDIDYRGEKLIINSPTVIIKVKEHESRLITLRGHQPTIIFSEKVNFVINGEKLILTISNEYDDEDFISPLSENFDERNDNIRLESICINDWWTENISLNNKFIDLIVYFKRNENRIQVDDKWNIKKVDCDIYMKLHINERSLRTKNNIVENFKSLRRYENLDQYLDSIKKKTELSYEYKIFLENYIARLPSIFQIFMSQSLFRKISSENSEINDLRNIRKLFIKRYLGLLDDFDSNPEKCNISKIEKNNRESYEISKSFIERVNRFTGNLMHKNSELINELDIFFMRSLDDQYVNDFLRFYNTLATKNDKVALFKYKIAGDLLNTGIAQITGSNENVIANEGINAFAWVAIISINCLSALLLTEVIKRYSGFSNPNKSSSFILSHITLCAFLVIASVFTGINFTWAYRKSGYYKNTIKVEGKNIRFNLK</sequence>
<evidence type="ECO:0000313" key="2">
    <source>
        <dbReference type="EMBL" id="OMJ96154.1"/>
    </source>
</evidence>
<dbReference type="EMBL" id="MPUH01000003">
    <property type="protein sequence ID" value="OMJ96154.1"/>
    <property type="molecule type" value="Genomic_DNA"/>
</dbReference>
<feature type="transmembrane region" description="Helical" evidence="1">
    <location>
        <begin position="628"/>
        <end position="651"/>
    </location>
</feature>
<keyword evidence="3" id="KW-1185">Reference proteome</keyword>
<organism evidence="2 3">
    <name type="scientific">Stentor coeruleus</name>
    <dbReference type="NCBI Taxonomy" id="5963"/>
    <lineage>
        <taxon>Eukaryota</taxon>
        <taxon>Sar</taxon>
        <taxon>Alveolata</taxon>
        <taxon>Ciliophora</taxon>
        <taxon>Postciliodesmatophora</taxon>
        <taxon>Heterotrichea</taxon>
        <taxon>Heterotrichida</taxon>
        <taxon>Stentoridae</taxon>
        <taxon>Stentor</taxon>
    </lineage>
</organism>
<feature type="transmembrane region" description="Helical" evidence="1">
    <location>
        <begin position="591"/>
        <end position="608"/>
    </location>
</feature>
<proteinExistence type="predicted"/>
<evidence type="ECO:0000313" key="3">
    <source>
        <dbReference type="Proteomes" id="UP000187209"/>
    </source>
</evidence>
<keyword evidence="1" id="KW-1133">Transmembrane helix</keyword>
<dbReference type="Proteomes" id="UP000187209">
    <property type="component" value="Unassembled WGS sequence"/>
</dbReference>
<gene>
    <name evidence="2" type="ORF">SteCoe_335</name>
</gene>